<accession>A0ABM0MIP2</accession>
<dbReference type="InterPro" id="IPR052873">
    <property type="entry name" value="HEATR9"/>
</dbReference>
<sequence>MPISELEILDKLLSSRVHERRDAARHLGAIGCDNDEVLLELKSKIESDPDLKVKYEAAKSLVTLGFHDESAIKVIVANLMHGNAEVRQDLLITLMEGKDIEYMDRNMEVYHQLVAVLKGFCKSKDVCDSIQFNAAICLGCLGVKHSLAKSKLMDSLQTHDSCIKAKSLEILIRQMHVCDQQIIKAVLEQLKSSSTWKHRAAAARLLIYIGPHYVCDPDHVEEVFEILEHRLWDDSSKQVQKEIANCLISLGMRDWIWQVVEKKLEDDNDDIRAQGAIAVGVLDMKSDKVIRTLLEMLELDSSEFVRLNIIRTFAILGITEIKIMRSLRERERTEGPLAREAGKTLKTLTEIRAHQTPRTPPRSPTKSPSPNLMRSMLGI</sequence>
<organism evidence="2 3">
    <name type="scientific">Saccoglossus kowalevskii</name>
    <name type="common">Acorn worm</name>
    <dbReference type="NCBI Taxonomy" id="10224"/>
    <lineage>
        <taxon>Eukaryota</taxon>
        <taxon>Metazoa</taxon>
        <taxon>Hemichordata</taxon>
        <taxon>Enteropneusta</taxon>
        <taxon>Harrimaniidae</taxon>
        <taxon>Saccoglossus</taxon>
    </lineage>
</organism>
<dbReference type="PANTHER" id="PTHR38323:SF1">
    <property type="entry name" value="PROTEIN HEATR9"/>
    <property type="match status" value="1"/>
</dbReference>
<dbReference type="InterPro" id="IPR016024">
    <property type="entry name" value="ARM-type_fold"/>
</dbReference>
<dbReference type="SUPFAM" id="SSF48371">
    <property type="entry name" value="ARM repeat"/>
    <property type="match status" value="1"/>
</dbReference>
<gene>
    <name evidence="3" type="primary">LOC102802357</name>
</gene>
<reference evidence="3" key="1">
    <citation type="submission" date="2025-08" db="UniProtKB">
        <authorList>
            <consortium name="RefSeq"/>
        </authorList>
    </citation>
    <scope>IDENTIFICATION</scope>
    <source>
        <tissue evidence="3">Testes</tissue>
    </source>
</reference>
<dbReference type="Proteomes" id="UP000694865">
    <property type="component" value="Unplaced"/>
</dbReference>
<name>A0ABM0MIP2_SACKO</name>
<proteinExistence type="predicted"/>
<dbReference type="InterPro" id="IPR011989">
    <property type="entry name" value="ARM-like"/>
</dbReference>
<dbReference type="PANTHER" id="PTHR38323">
    <property type="entry name" value="PROTEIN HEATR9"/>
    <property type="match status" value="1"/>
</dbReference>
<dbReference type="Gene3D" id="1.25.10.10">
    <property type="entry name" value="Leucine-rich Repeat Variant"/>
    <property type="match status" value="2"/>
</dbReference>
<evidence type="ECO:0000256" key="1">
    <source>
        <dbReference type="SAM" id="MobiDB-lite"/>
    </source>
</evidence>
<protein>
    <submittedName>
        <fullName evidence="3">Uncharacterized protein C17orf66 homolog</fullName>
    </submittedName>
</protein>
<dbReference type="GeneID" id="102802357"/>
<dbReference type="RefSeq" id="XP_006819883.1">
    <property type="nucleotide sequence ID" value="XM_006819820.1"/>
</dbReference>
<keyword evidence="2" id="KW-1185">Reference proteome</keyword>
<evidence type="ECO:0000313" key="3">
    <source>
        <dbReference type="RefSeq" id="XP_006819883.1"/>
    </source>
</evidence>
<evidence type="ECO:0000313" key="2">
    <source>
        <dbReference type="Proteomes" id="UP000694865"/>
    </source>
</evidence>
<feature type="region of interest" description="Disordered" evidence="1">
    <location>
        <begin position="346"/>
        <end position="379"/>
    </location>
</feature>